<dbReference type="GO" id="GO:0045936">
    <property type="term" value="P:negative regulation of phosphate metabolic process"/>
    <property type="evidence" value="ECO:0007669"/>
    <property type="project" value="InterPro"/>
</dbReference>
<evidence type="ECO:0000313" key="9">
    <source>
        <dbReference type="EMBL" id="HIR61108.1"/>
    </source>
</evidence>
<reference evidence="9" key="2">
    <citation type="journal article" date="2021" name="PeerJ">
        <title>Extensive microbial diversity within the chicken gut microbiome revealed by metagenomics and culture.</title>
        <authorList>
            <person name="Gilroy R."/>
            <person name="Ravi A."/>
            <person name="Getino M."/>
            <person name="Pursley I."/>
            <person name="Horton D.L."/>
            <person name="Alikhan N.F."/>
            <person name="Baker D."/>
            <person name="Gharbi K."/>
            <person name="Hall N."/>
            <person name="Watson M."/>
            <person name="Adriaenssens E.M."/>
            <person name="Foster-Nyarko E."/>
            <person name="Jarju S."/>
            <person name="Secka A."/>
            <person name="Antonio M."/>
            <person name="Oren A."/>
            <person name="Chaudhuri R.R."/>
            <person name="La Ragione R."/>
            <person name="Hildebrand F."/>
            <person name="Pallen M.J."/>
        </authorList>
    </citation>
    <scope>NUCLEOTIDE SEQUENCE</scope>
    <source>
        <strain evidence="9">CHK189-12415</strain>
    </source>
</reference>
<evidence type="ECO:0000256" key="6">
    <source>
        <dbReference type="ARBA" id="ARBA00022592"/>
    </source>
</evidence>
<evidence type="ECO:0000256" key="2">
    <source>
        <dbReference type="ARBA" id="ARBA00008107"/>
    </source>
</evidence>
<dbReference type="PIRSF" id="PIRSF003107">
    <property type="entry name" value="PhoU"/>
    <property type="match status" value="1"/>
</dbReference>
<dbReference type="Pfam" id="PF01895">
    <property type="entry name" value="PhoU"/>
    <property type="match status" value="2"/>
</dbReference>
<dbReference type="InterPro" id="IPR026022">
    <property type="entry name" value="PhoU_dom"/>
</dbReference>
<evidence type="ECO:0000313" key="10">
    <source>
        <dbReference type="Proteomes" id="UP000824241"/>
    </source>
</evidence>
<dbReference type="InterPro" id="IPR038078">
    <property type="entry name" value="PhoU-like_sf"/>
</dbReference>
<dbReference type="Gene3D" id="1.20.58.220">
    <property type="entry name" value="Phosphate transport system protein phou homolog 2, domain 2"/>
    <property type="match status" value="1"/>
</dbReference>
<organism evidence="9 10">
    <name type="scientific">Candidatus Faecivivens stercoravium</name>
    <dbReference type="NCBI Taxonomy" id="2840803"/>
    <lineage>
        <taxon>Bacteria</taxon>
        <taxon>Bacillati</taxon>
        <taxon>Bacillota</taxon>
        <taxon>Clostridia</taxon>
        <taxon>Eubacteriales</taxon>
        <taxon>Oscillospiraceae</taxon>
        <taxon>Oscillospiraceae incertae sedis</taxon>
        <taxon>Candidatus Faecivivens</taxon>
    </lineage>
</organism>
<evidence type="ECO:0000256" key="1">
    <source>
        <dbReference type="ARBA" id="ARBA00004496"/>
    </source>
</evidence>
<sequence length="226" mass="25519">MRNRFDRQLEELNNEMISMGVQISQAIGNAINALLSQNVDKAKEAIAYDEEIDQKEREIESLCFKLLLSQQPVARDLRQISAALKMITDMERIGDHAADISEISIHLSKEAYISHLGHIEQMAKLTSVMVLDCMQAFVDRDMEKAKEIIKRDDQVDGLFLQVRNDLIDLIRQDSKNASQAADLLMVAKYFERIGDHATNIAEWVMFSITGSHKSADAVNAAVIQSR</sequence>
<dbReference type="GO" id="GO:0030643">
    <property type="term" value="P:intracellular phosphate ion homeostasis"/>
    <property type="evidence" value="ECO:0007669"/>
    <property type="project" value="InterPro"/>
</dbReference>
<feature type="domain" description="PhoU" evidence="8">
    <location>
        <begin position="119"/>
        <end position="204"/>
    </location>
</feature>
<comment type="subunit">
    <text evidence="3 7">Homodimer.</text>
</comment>
<dbReference type="PANTHER" id="PTHR42930">
    <property type="entry name" value="PHOSPHATE-SPECIFIC TRANSPORT SYSTEM ACCESSORY PROTEIN PHOU"/>
    <property type="match status" value="1"/>
</dbReference>
<keyword evidence="6 7" id="KW-0592">Phosphate transport</keyword>
<accession>A0A9D1DY35</accession>
<comment type="function">
    <text evidence="7">Plays a role in the regulation of phosphate uptake.</text>
</comment>
<dbReference type="InterPro" id="IPR028366">
    <property type="entry name" value="PhoU"/>
</dbReference>
<gene>
    <name evidence="9" type="primary">phoU</name>
    <name evidence="9" type="ORF">IAB37_06005</name>
</gene>
<dbReference type="SUPFAM" id="SSF109755">
    <property type="entry name" value="PhoU-like"/>
    <property type="match status" value="1"/>
</dbReference>
<proteinExistence type="inferred from homology"/>
<dbReference type="PANTHER" id="PTHR42930:SF3">
    <property type="entry name" value="PHOSPHATE-SPECIFIC TRANSPORT SYSTEM ACCESSORY PROTEIN PHOU"/>
    <property type="match status" value="1"/>
</dbReference>
<evidence type="ECO:0000256" key="7">
    <source>
        <dbReference type="PIRNR" id="PIRNR003107"/>
    </source>
</evidence>
<evidence type="ECO:0000259" key="8">
    <source>
        <dbReference type="Pfam" id="PF01895"/>
    </source>
</evidence>
<feature type="domain" description="PhoU" evidence="8">
    <location>
        <begin position="18"/>
        <end position="103"/>
    </location>
</feature>
<keyword evidence="5 7" id="KW-0963">Cytoplasm</keyword>
<dbReference type="GO" id="GO:0005737">
    <property type="term" value="C:cytoplasm"/>
    <property type="evidence" value="ECO:0007669"/>
    <property type="project" value="UniProtKB-SubCell"/>
</dbReference>
<dbReference type="NCBIfam" id="TIGR02135">
    <property type="entry name" value="phoU_full"/>
    <property type="match status" value="1"/>
</dbReference>
<evidence type="ECO:0000256" key="4">
    <source>
        <dbReference type="ARBA" id="ARBA00022448"/>
    </source>
</evidence>
<dbReference type="Proteomes" id="UP000824241">
    <property type="component" value="Unassembled WGS sequence"/>
</dbReference>
<comment type="subcellular location">
    <subcellularLocation>
        <location evidence="1 7">Cytoplasm</location>
    </subcellularLocation>
</comment>
<keyword evidence="4 7" id="KW-0813">Transport</keyword>
<protein>
    <recommendedName>
        <fullName evidence="7">Phosphate-specific transport system accessory protein PhoU</fullName>
    </recommendedName>
</protein>
<evidence type="ECO:0000256" key="5">
    <source>
        <dbReference type="ARBA" id="ARBA00022490"/>
    </source>
</evidence>
<name>A0A9D1DY35_9FIRM</name>
<comment type="similarity">
    <text evidence="2 7">Belongs to the PhoU family.</text>
</comment>
<dbReference type="AlphaFoldDB" id="A0A9D1DY35"/>
<dbReference type="FunFam" id="1.20.58.220:FF:000004">
    <property type="entry name" value="Phosphate-specific transport system accessory protein PhoU"/>
    <property type="match status" value="1"/>
</dbReference>
<comment type="caution">
    <text evidence="9">The sequence shown here is derived from an EMBL/GenBank/DDBJ whole genome shotgun (WGS) entry which is preliminary data.</text>
</comment>
<dbReference type="GO" id="GO:0006817">
    <property type="term" value="P:phosphate ion transport"/>
    <property type="evidence" value="ECO:0007669"/>
    <property type="project" value="UniProtKB-KW"/>
</dbReference>
<reference evidence="9" key="1">
    <citation type="submission" date="2020-10" db="EMBL/GenBank/DDBJ databases">
        <authorList>
            <person name="Gilroy R."/>
        </authorList>
    </citation>
    <scope>NUCLEOTIDE SEQUENCE</scope>
    <source>
        <strain evidence="9">CHK189-12415</strain>
    </source>
</reference>
<evidence type="ECO:0000256" key="3">
    <source>
        <dbReference type="ARBA" id="ARBA00011738"/>
    </source>
</evidence>
<dbReference type="EMBL" id="DVHA01000191">
    <property type="protein sequence ID" value="HIR61108.1"/>
    <property type="molecule type" value="Genomic_DNA"/>
</dbReference>